<evidence type="ECO:0000259" key="2">
    <source>
        <dbReference type="SMART" id="SM00355"/>
    </source>
</evidence>
<keyword evidence="4" id="KW-1185">Reference proteome</keyword>
<dbReference type="Pfam" id="PF11917">
    <property type="entry name" value="DUF3435"/>
    <property type="match status" value="1"/>
</dbReference>
<organism evidence="3 4">
    <name type="scientific">Fusarium langsethiae</name>
    <dbReference type="NCBI Taxonomy" id="179993"/>
    <lineage>
        <taxon>Eukaryota</taxon>
        <taxon>Fungi</taxon>
        <taxon>Dikarya</taxon>
        <taxon>Ascomycota</taxon>
        <taxon>Pezizomycotina</taxon>
        <taxon>Sordariomycetes</taxon>
        <taxon>Hypocreomycetidae</taxon>
        <taxon>Hypocreales</taxon>
        <taxon>Nectriaceae</taxon>
        <taxon>Fusarium</taxon>
    </lineage>
</organism>
<feature type="domain" description="C2H2-type" evidence="2">
    <location>
        <begin position="376"/>
        <end position="403"/>
    </location>
</feature>
<feature type="region of interest" description="Disordered" evidence="1">
    <location>
        <begin position="336"/>
        <end position="358"/>
    </location>
</feature>
<proteinExistence type="predicted"/>
<dbReference type="SMART" id="SM00355">
    <property type="entry name" value="ZnF_C2H2"/>
    <property type="match status" value="2"/>
</dbReference>
<comment type="caution">
    <text evidence="3">The sequence shown here is derived from an EMBL/GenBank/DDBJ whole genome shotgun (WGS) entry which is preliminary data.</text>
</comment>
<evidence type="ECO:0000256" key="1">
    <source>
        <dbReference type="SAM" id="MobiDB-lite"/>
    </source>
</evidence>
<dbReference type="AlphaFoldDB" id="A0A0M9ENU6"/>
<protein>
    <recommendedName>
        <fullName evidence="2">C2H2-type domain-containing protein</fullName>
    </recommendedName>
</protein>
<name>A0A0M9ENU6_FUSLA</name>
<evidence type="ECO:0000313" key="3">
    <source>
        <dbReference type="EMBL" id="KPA36562.1"/>
    </source>
</evidence>
<gene>
    <name evidence="3" type="ORF">FLAG1_10664</name>
</gene>
<dbReference type="PANTHER" id="PTHR37535">
    <property type="entry name" value="FLUG DOMAIN PROTEIN"/>
    <property type="match status" value="1"/>
</dbReference>
<accession>A0A0M9ENU6</accession>
<feature type="domain" description="C2H2-type" evidence="2">
    <location>
        <begin position="411"/>
        <end position="436"/>
    </location>
</feature>
<reference evidence="3 4" key="1">
    <citation type="submission" date="2015-04" db="EMBL/GenBank/DDBJ databases">
        <title>The draft genome sequence of Fusarium langsethiae, a T-2/HT-2 mycotoxin producer.</title>
        <authorList>
            <person name="Lysoe E."/>
            <person name="Divon H.H."/>
            <person name="Terzi V."/>
            <person name="Orru L."/>
            <person name="Lamontanara A."/>
            <person name="Kolseth A.-K."/>
            <person name="Frandsen R.J."/>
            <person name="Nielsen K."/>
            <person name="Thrane U."/>
        </authorList>
    </citation>
    <scope>NUCLEOTIDE SEQUENCE [LARGE SCALE GENOMIC DNA]</scope>
    <source>
        <strain evidence="3 4">Fl201059</strain>
    </source>
</reference>
<evidence type="ECO:0000313" key="4">
    <source>
        <dbReference type="Proteomes" id="UP000037904"/>
    </source>
</evidence>
<sequence length="447" mass="51250">MLIYDPLILIQALALADSAFFNDIRRPEKFHSLVVPANTDRIRLLWKNEWLDRPIFRDVEKSEDDLIISANKAISYQKERQNLIKLGRSLGIEKSLEWYDIRRGSGKRLNDAVTPEERNKIMGHRKGDSNTYLTYYMSNFIDADCQSICFGSAPRRDIVLLAAQLRYHSGAPKSLTTDQLADIDADKYLARYRRGKTLAKEEWKQKGYRSREDAAGTNMRKQYDKYSTKAISRRQKLKAKSLRLAIEEFHRIVHIEEVDRQLEGSKPAAEVIAPSDKTYEIPERAQIALLFSKLADALDRESIYCIRVELVNVFVALAQQREDPVKLASKRGLKSSASRQAKLARQRQTDPSVSVANFKGPKPTITSASLCHDPGYSCPFCQSQGFESKFGRIDVLARHIREHLRKKSGPFRCLWRDCRSFLADSEHFAGHADREHGLKLPPQVLRK</sequence>
<dbReference type="InterPro" id="IPR021842">
    <property type="entry name" value="DUF3435"/>
</dbReference>
<dbReference type="PANTHER" id="PTHR37535:SF4">
    <property type="entry name" value="FLUG DOMAIN-CONTAINING PROTEIN"/>
    <property type="match status" value="1"/>
</dbReference>
<dbReference type="EMBL" id="JXCE01000604">
    <property type="protein sequence ID" value="KPA36562.1"/>
    <property type="molecule type" value="Genomic_DNA"/>
</dbReference>
<dbReference type="InterPro" id="IPR013087">
    <property type="entry name" value="Znf_C2H2_type"/>
</dbReference>
<dbReference type="Proteomes" id="UP000037904">
    <property type="component" value="Unassembled WGS sequence"/>
</dbReference>